<proteinExistence type="predicted"/>
<dbReference type="PANTHER" id="PTHR10629">
    <property type="entry name" value="CYTOSINE-SPECIFIC METHYLTRANSFERASE"/>
    <property type="match status" value="1"/>
</dbReference>
<dbReference type="Pfam" id="PF13443">
    <property type="entry name" value="HTH_26"/>
    <property type="match status" value="1"/>
</dbReference>
<dbReference type="PROSITE" id="PS50943">
    <property type="entry name" value="HTH_CROC1"/>
    <property type="match status" value="1"/>
</dbReference>
<dbReference type="InterPro" id="IPR001387">
    <property type="entry name" value="Cro/C1-type_HTH"/>
</dbReference>
<dbReference type="InterPro" id="IPR001525">
    <property type="entry name" value="C5_MeTfrase"/>
</dbReference>
<evidence type="ECO:0000256" key="1">
    <source>
        <dbReference type="ARBA" id="ARBA00011975"/>
    </source>
</evidence>
<sequence length="418" mass="47011">MYMYTINKAKVKEAMDAAGIKTQTQLAQKIGITKNQLSLILSTKYTPLKTKFEEMCKVLEASPEYIIDFDNHLGKNSEPNLFIKPSEITAIELFAGAGGLALGLEQAGIRTLAHVEFNKYCCETLKTNRPKWNVICDDIANVSFKSYENMVDIVTGGFPCQAFSYAGKKLGFEDTRGTLFYQFARCIKETNPLMFMAENVRGLISHDEGRTLKTILSVFTEIGYDVQYKVLNSMEYGIPQKRERIVIIGVRDGVEFSYPQKARTIKTLRDALLNVPPSEGQSYSPAKKAVLDLVPPGCCWRSLPLEIQKSYMGKSFDSGGGRTGMARRISWDEPCLTLTCSPSQKQTERCHPSETRPFTVREYARIQTFPDDWSFCGGIGEKYKQIGNAVPVKLAKQLGRELIRAIKQYRETNITKAL</sequence>
<feature type="domain" description="HTH cro/C1-type" evidence="5">
    <location>
        <begin position="22"/>
        <end position="66"/>
    </location>
</feature>
<dbReference type="EMBL" id="VSSQ01000135">
    <property type="protein sequence ID" value="MPL80228.1"/>
    <property type="molecule type" value="Genomic_DNA"/>
</dbReference>
<dbReference type="PANTHER" id="PTHR10629:SF52">
    <property type="entry name" value="DNA (CYTOSINE-5)-METHYLTRANSFERASE 1"/>
    <property type="match status" value="1"/>
</dbReference>
<dbReference type="CDD" id="cd00093">
    <property type="entry name" value="HTH_XRE"/>
    <property type="match status" value="1"/>
</dbReference>
<evidence type="ECO:0000256" key="3">
    <source>
        <dbReference type="ARBA" id="ARBA00022679"/>
    </source>
</evidence>
<accession>A0A644UME4</accession>
<dbReference type="Gene3D" id="3.90.120.10">
    <property type="entry name" value="DNA Methylase, subunit A, domain 2"/>
    <property type="match status" value="1"/>
</dbReference>
<dbReference type="InterPro" id="IPR031303">
    <property type="entry name" value="C5_meth_CS"/>
</dbReference>
<dbReference type="SUPFAM" id="SSF47413">
    <property type="entry name" value="lambda repressor-like DNA-binding domains"/>
    <property type="match status" value="1"/>
</dbReference>
<dbReference type="SMART" id="SM00530">
    <property type="entry name" value="HTH_XRE"/>
    <property type="match status" value="1"/>
</dbReference>
<dbReference type="EC" id="2.1.1.37" evidence="1"/>
<evidence type="ECO:0000259" key="5">
    <source>
        <dbReference type="PROSITE" id="PS50943"/>
    </source>
</evidence>
<dbReference type="NCBIfam" id="TIGR00675">
    <property type="entry name" value="dcm"/>
    <property type="match status" value="1"/>
</dbReference>
<dbReference type="GO" id="GO:0005634">
    <property type="term" value="C:nucleus"/>
    <property type="evidence" value="ECO:0007669"/>
    <property type="project" value="TreeGrafter"/>
</dbReference>
<organism evidence="6">
    <name type="scientific">bioreactor metagenome</name>
    <dbReference type="NCBI Taxonomy" id="1076179"/>
    <lineage>
        <taxon>unclassified sequences</taxon>
        <taxon>metagenomes</taxon>
        <taxon>ecological metagenomes</taxon>
    </lineage>
</organism>
<dbReference type="InterPro" id="IPR010982">
    <property type="entry name" value="Lambda_DNA-bd_dom_sf"/>
</dbReference>
<dbReference type="CDD" id="cd00315">
    <property type="entry name" value="Cyt_C5_DNA_methylase"/>
    <property type="match status" value="1"/>
</dbReference>
<dbReference type="PROSITE" id="PS00094">
    <property type="entry name" value="C5_MTASE_1"/>
    <property type="match status" value="1"/>
</dbReference>
<reference evidence="6" key="1">
    <citation type="submission" date="2019-08" db="EMBL/GenBank/DDBJ databases">
        <authorList>
            <person name="Kucharzyk K."/>
            <person name="Murdoch R.W."/>
            <person name="Higgins S."/>
            <person name="Loffler F."/>
        </authorList>
    </citation>
    <scope>NUCLEOTIDE SEQUENCE</scope>
</reference>
<evidence type="ECO:0000313" key="6">
    <source>
        <dbReference type="EMBL" id="MPL80228.1"/>
    </source>
</evidence>
<gene>
    <name evidence="6" type="ORF">SDC9_26124</name>
</gene>
<evidence type="ECO:0000256" key="4">
    <source>
        <dbReference type="ARBA" id="ARBA00022691"/>
    </source>
</evidence>
<dbReference type="GO" id="GO:0003886">
    <property type="term" value="F:DNA (cytosine-5-)-methyltransferase activity"/>
    <property type="evidence" value="ECO:0007669"/>
    <property type="project" value="UniProtKB-EC"/>
</dbReference>
<dbReference type="Gene3D" id="3.40.50.150">
    <property type="entry name" value="Vaccinia Virus protein VP39"/>
    <property type="match status" value="1"/>
</dbReference>
<dbReference type="Gene3D" id="1.10.260.40">
    <property type="entry name" value="lambda repressor-like DNA-binding domains"/>
    <property type="match status" value="1"/>
</dbReference>
<protein>
    <recommendedName>
        <fullName evidence="1">DNA (cytosine-5-)-methyltransferase</fullName>
        <ecNumber evidence="1">2.1.1.37</ecNumber>
    </recommendedName>
</protein>
<name>A0A644UME4_9ZZZZ</name>
<dbReference type="InterPro" id="IPR050390">
    <property type="entry name" value="C5-Methyltransferase"/>
</dbReference>
<keyword evidence="2" id="KW-0489">Methyltransferase</keyword>
<keyword evidence="4" id="KW-0949">S-adenosyl-L-methionine</keyword>
<dbReference type="GO" id="GO:0003677">
    <property type="term" value="F:DNA binding"/>
    <property type="evidence" value="ECO:0007669"/>
    <property type="project" value="InterPro"/>
</dbReference>
<dbReference type="GO" id="GO:0032259">
    <property type="term" value="P:methylation"/>
    <property type="evidence" value="ECO:0007669"/>
    <property type="project" value="UniProtKB-KW"/>
</dbReference>
<dbReference type="PROSITE" id="PS00095">
    <property type="entry name" value="C5_MTASE_2"/>
    <property type="match status" value="1"/>
</dbReference>
<dbReference type="PRINTS" id="PR00105">
    <property type="entry name" value="C5METTRFRASE"/>
</dbReference>
<dbReference type="GO" id="GO:0044027">
    <property type="term" value="P:negative regulation of gene expression via chromosomal CpG island methylation"/>
    <property type="evidence" value="ECO:0007669"/>
    <property type="project" value="TreeGrafter"/>
</dbReference>
<dbReference type="PROSITE" id="PS51679">
    <property type="entry name" value="SAM_MT_C5"/>
    <property type="match status" value="1"/>
</dbReference>
<comment type="caution">
    <text evidence="6">The sequence shown here is derived from an EMBL/GenBank/DDBJ whole genome shotgun (WGS) entry which is preliminary data.</text>
</comment>
<dbReference type="InterPro" id="IPR018117">
    <property type="entry name" value="C5_DNA_meth_AS"/>
</dbReference>
<dbReference type="AlphaFoldDB" id="A0A644UME4"/>
<dbReference type="Pfam" id="PF00145">
    <property type="entry name" value="DNA_methylase"/>
    <property type="match status" value="1"/>
</dbReference>
<dbReference type="InterPro" id="IPR029063">
    <property type="entry name" value="SAM-dependent_MTases_sf"/>
</dbReference>
<dbReference type="SUPFAM" id="SSF53335">
    <property type="entry name" value="S-adenosyl-L-methionine-dependent methyltransferases"/>
    <property type="match status" value="1"/>
</dbReference>
<evidence type="ECO:0000256" key="2">
    <source>
        <dbReference type="ARBA" id="ARBA00022603"/>
    </source>
</evidence>
<keyword evidence="3" id="KW-0808">Transferase</keyword>